<gene>
    <name evidence="2" type="ORF">FYC62_09555</name>
</gene>
<reference evidence="2 3" key="1">
    <citation type="submission" date="2019-08" db="EMBL/GenBank/DDBJ databases">
        <title>Pedobacter sp. nov., isolated from Han river, South Korea.</title>
        <authorList>
            <person name="Lee D.-H."/>
            <person name="Kim Y.-S."/>
            <person name="Hwang E.-M."/>
            <person name="Le Tran T.C."/>
            <person name="Cha C.-J."/>
        </authorList>
    </citation>
    <scope>NUCLEOTIDE SEQUENCE [LARGE SCALE GENOMIC DNA]</scope>
    <source>
        <strain evidence="2 3">CJ43</strain>
    </source>
</reference>
<keyword evidence="3" id="KW-1185">Reference proteome</keyword>
<name>A0A5C0VJB4_9SPHI</name>
<keyword evidence="1" id="KW-0472">Membrane</keyword>
<dbReference type="AlphaFoldDB" id="A0A5C0VJB4"/>
<evidence type="ECO:0000313" key="2">
    <source>
        <dbReference type="EMBL" id="QEK51863.1"/>
    </source>
</evidence>
<accession>A0A5C0VJB4</accession>
<evidence type="ECO:0000313" key="3">
    <source>
        <dbReference type="Proteomes" id="UP000323653"/>
    </source>
</evidence>
<proteinExistence type="predicted"/>
<evidence type="ECO:0000256" key="1">
    <source>
        <dbReference type="SAM" id="Phobius"/>
    </source>
</evidence>
<sequence length="73" mass="8365">MKFGKISYIVLICMVLITHTLILNIWLSKDAIQTTKVSFKKYQNTKDSLKQEGKLINYKAMPSQKAESISVSR</sequence>
<feature type="transmembrane region" description="Helical" evidence="1">
    <location>
        <begin position="6"/>
        <end position="27"/>
    </location>
</feature>
<dbReference type="EMBL" id="CP043329">
    <property type="protein sequence ID" value="QEK51863.1"/>
    <property type="molecule type" value="Genomic_DNA"/>
</dbReference>
<keyword evidence="1" id="KW-1133">Transmembrane helix</keyword>
<keyword evidence="1" id="KW-0812">Transmembrane</keyword>
<dbReference type="KEGG" id="pej:FYC62_09555"/>
<dbReference type="Proteomes" id="UP000323653">
    <property type="component" value="Chromosome"/>
</dbReference>
<dbReference type="RefSeq" id="WP_149074767.1">
    <property type="nucleotide sequence ID" value="NZ_CP043329.1"/>
</dbReference>
<protein>
    <submittedName>
        <fullName evidence="2">Uncharacterized protein</fullName>
    </submittedName>
</protein>
<organism evidence="2 3">
    <name type="scientific">Pedobacter aquae</name>
    <dbReference type="NCBI Taxonomy" id="2605747"/>
    <lineage>
        <taxon>Bacteria</taxon>
        <taxon>Pseudomonadati</taxon>
        <taxon>Bacteroidota</taxon>
        <taxon>Sphingobacteriia</taxon>
        <taxon>Sphingobacteriales</taxon>
        <taxon>Sphingobacteriaceae</taxon>
        <taxon>Pedobacter</taxon>
    </lineage>
</organism>